<feature type="compositionally biased region" description="Basic and acidic residues" evidence="1">
    <location>
        <begin position="443"/>
        <end position="459"/>
    </location>
</feature>
<protein>
    <submittedName>
        <fullName evidence="4">Transmembrane protein</fullName>
    </submittedName>
</protein>
<keyword evidence="2" id="KW-1133">Transmembrane helix</keyword>
<accession>A0A158DMB3</accession>
<dbReference type="InterPro" id="IPR006311">
    <property type="entry name" value="TAT_signal"/>
</dbReference>
<dbReference type="EMBL" id="FCNX02000017">
    <property type="protein sequence ID" value="SAK95781.1"/>
    <property type="molecule type" value="Genomic_DNA"/>
</dbReference>
<name>A0A158DMB3_9BURK</name>
<dbReference type="InterPro" id="IPR038440">
    <property type="entry name" value="FimV_C_sf"/>
</dbReference>
<comment type="caution">
    <text evidence="4">The sequence shown here is derived from an EMBL/GenBank/DDBJ whole genome shotgun (WGS) entry which is preliminary data.</text>
</comment>
<dbReference type="STRING" id="1777138.AWB77_05541"/>
<keyword evidence="2 4" id="KW-0812">Transmembrane</keyword>
<evidence type="ECO:0000313" key="5">
    <source>
        <dbReference type="Proteomes" id="UP000054903"/>
    </source>
</evidence>
<dbReference type="Proteomes" id="UP000054903">
    <property type="component" value="Unassembled WGS sequence"/>
</dbReference>
<evidence type="ECO:0000256" key="2">
    <source>
        <dbReference type="SAM" id="Phobius"/>
    </source>
</evidence>
<dbReference type="RefSeq" id="WP_061137598.1">
    <property type="nucleotide sequence ID" value="NZ_FCNX02000017.1"/>
</dbReference>
<feature type="region of interest" description="Disordered" evidence="1">
    <location>
        <begin position="264"/>
        <end position="306"/>
    </location>
</feature>
<evidence type="ECO:0000313" key="4">
    <source>
        <dbReference type="EMBL" id="SAK95781.1"/>
    </source>
</evidence>
<dbReference type="PROSITE" id="PS51318">
    <property type="entry name" value="TAT"/>
    <property type="match status" value="1"/>
</dbReference>
<organism evidence="4 5">
    <name type="scientific">Caballeronia fortuita</name>
    <dbReference type="NCBI Taxonomy" id="1777138"/>
    <lineage>
        <taxon>Bacteria</taxon>
        <taxon>Pseudomonadati</taxon>
        <taxon>Pseudomonadota</taxon>
        <taxon>Betaproteobacteria</taxon>
        <taxon>Burkholderiales</taxon>
        <taxon>Burkholderiaceae</taxon>
        <taxon>Caballeronia</taxon>
    </lineage>
</organism>
<feature type="signal peptide" evidence="3">
    <location>
        <begin position="1"/>
        <end position="37"/>
    </location>
</feature>
<reference evidence="4" key="1">
    <citation type="submission" date="2016-01" db="EMBL/GenBank/DDBJ databases">
        <authorList>
            <person name="Peeters C."/>
        </authorList>
    </citation>
    <scope>NUCLEOTIDE SEQUENCE</scope>
    <source>
        <strain evidence="4">LMG 29320</strain>
    </source>
</reference>
<dbReference type="Gene3D" id="1.20.58.2200">
    <property type="match status" value="1"/>
</dbReference>
<evidence type="ECO:0000256" key="1">
    <source>
        <dbReference type="SAM" id="MobiDB-lite"/>
    </source>
</evidence>
<feature type="region of interest" description="Disordered" evidence="1">
    <location>
        <begin position="432"/>
        <end position="481"/>
    </location>
</feature>
<keyword evidence="3" id="KW-0732">Signal</keyword>
<dbReference type="InterPro" id="IPR020011">
    <property type="entry name" value="FimV_C"/>
</dbReference>
<proteinExistence type="predicted"/>
<feature type="chain" id="PRO_5007624302" evidence="3">
    <location>
        <begin position="38"/>
        <end position="662"/>
    </location>
</feature>
<feature type="region of interest" description="Disordered" evidence="1">
    <location>
        <begin position="108"/>
        <end position="179"/>
    </location>
</feature>
<gene>
    <name evidence="4" type="ORF">AWB77_05541</name>
</gene>
<keyword evidence="2" id="KW-0472">Membrane</keyword>
<sequence length="662" mass="68274">MIQRPRRSLLLSSRAALAATSLAVCAMFWANPGDALAQASAATGQTYAVKPGQSLSDIAGELTGSKERDVRAKAARALFDANPNAFGNHDINKLKLGAVLNVPPDLSGAAPAAASTPEPQQSAPAETPAPAGASALAGTSAGTSESAATAPAAAPASAVEPQASATTAPEPTASEAASVTAAPASVPAAAPAGTASGKGAGAATIGLSPFVIAIVIAVVGALLLRMRRKKKPNAVASDGIDRQARTFASLEESQADAAARNAALRKSAAEAEDETSARGQSAVAAPAVANEKPEVARPPVVAASDESPLSETFAPVAPAARHPDFVPPAVEANAQDEHDRHAREIAAREAARLEAEKWEVEEREAAARQAAVREAEEREIRAREAAAREALTRELAEREAELRQETAHEAEARETAAREIIAREAELRELQARAAEEQAAEQRAAEQRDIEEQAAREAEVSGLAPDDEPVHTHRFPMPKFPQDAISALGSLEMELPPRMDLTIKPPATSEPVKVTPPVEEARHADLGVPPSDVQPIERVPFVPRPVAHAEPAPHSQAPSVASQIEAGTAGAASVAGLGATKFGPLSLDFDAGATASATEPLPALTAAQLATIARNKLELAAEYIELGDLSGARTLLQEVIESNDSATRQQAATLLSTLAPHS</sequence>
<dbReference type="AlphaFoldDB" id="A0A158DMB3"/>
<feature type="transmembrane region" description="Helical" evidence="2">
    <location>
        <begin position="205"/>
        <end position="224"/>
    </location>
</feature>
<dbReference type="NCBIfam" id="TIGR03504">
    <property type="entry name" value="FimV_Cterm"/>
    <property type="match status" value="1"/>
</dbReference>
<feature type="compositionally biased region" description="Low complexity" evidence="1">
    <location>
        <begin position="122"/>
        <end position="179"/>
    </location>
</feature>
<evidence type="ECO:0000256" key="3">
    <source>
        <dbReference type="SAM" id="SignalP"/>
    </source>
</evidence>
<keyword evidence="5" id="KW-1185">Reference proteome</keyword>
<dbReference type="OrthoDB" id="9129375at2"/>